<dbReference type="eggNOG" id="KOG3133">
    <property type="taxonomic scope" value="Eukaryota"/>
</dbReference>
<sequence length="393" mass="41145">MSRSPPADGYGRVCIHRTAPPAKRRHDRIGSRHDHHQLLPWPSTLSCTPAARVPTLPTRQPAARNLPATPPPAAIMSKQPPSPRPDAHAADLSDDDDLDDDLLAGVLGDLAKPATATATATAKPAPASGAAPSAPTPAAAPAAASAPASDDPLADDLMRELAANMAALMGAGNDGDGDDALQKAMAEMLQGMEGMGLGEPAAAPAPAPTAETGKSFQDRVRRTVDKLQDSDKQAEASQAASAGTGGAEDMDSLMAEMMKQMESLADSSEFESVLEGMMESLMSKDILHEPLKDLAAKYPAYLEANKSALPADEYAKYEKQYALITEICVIYDAGREEEEAKKIVALMTEVQDLGQPPAELLKELAPGTEVDPVTGIPNLPADAMQPPPECNPQ</sequence>
<dbReference type="OrthoDB" id="21292at2759"/>
<feature type="region of interest" description="Disordered" evidence="1">
    <location>
        <begin position="121"/>
        <end position="152"/>
    </location>
</feature>
<dbReference type="OMA" id="EMLYEPL"/>
<feature type="compositionally biased region" description="Low complexity" evidence="1">
    <location>
        <begin position="121"/>
        <end position="149"/>
    </location>
</feature>
<dbReference type="InterPro" id="IPR006708">
    <property type="entry name" value="Pex19"/>
</dbReference>
<evidence type="ECO:0000313" key="2">
    <source>
        <dbReference type="EMBL" id="KNE70133.1"/>
    </source>
</evidence>
<reference evidence="2 3" key="1">
    <citation type="submission" date="2009-11" db="EMBL/GenBank/DDBJ databases">
        <title>Annotation of Allomyces macrogynus ATCC 38327.</title>
        <authorList>
            <consortium name="The Broad Institute Genome Sequencing Platform"/>
            <person name="Russ C."/>
            <person name="Cuomo C."/>
            <person name="Burger G."/>
            <person name="Gray M.W."/>
            <person name="Holland P.W.H."/>
            <person name="King N."/>
            <person name="Lang F.B.F."/>
            <person name="Roger A.J."/>
            <person name="Ruiz-Trillo I."/>
            <person name="Young S.K."/>
            <person name="Zeng Q."/>
            <person name="Gargeya S."/>
            <person name="Fitzgerald M."/>
            <person name="Haas B."/>
            <person name="Abouelleil A."/>
            <person name="Alvarado L."/>
            <person name="Arachchi H.M."/>
            <person name="Berlin A."/>
            <person name="Chapman S.B."/>
            <person name="Gearin G."/>
            <person name="Goldberg J."/>
            <person name="Griggs A."/>
            <person name="Gujja S."/>
            <person name="Hansen M."/>
            <person name="Heiman D."/>
            <person name="Howarth C."/>
            <person name="Larimer J."/>
            <person name="Lui A."/>
            <person name="MacDonald P.J.P."/>
            <person name="McCowen C."/>
            <person name="Montmayeur A."/>
            <person name="Murphy C."/>
            <person name="Neiman D."/>
            <person name="Pearson M."/>
            <person name="Priest M."/>
            <person name="Roberts A."/>
            <person name="Saif S."/>
            <person name="Shea T."/>
            <person name="Sisk P."/>
            <person name="Stolte C."/>
            <person name="Sykes S."/>
            <person name="Wortman J."/>
            <person name="Nusbaum C."/>
            <person name="Birren B."/>
        </authorList>
    </citation>
    <scope>NUCLEOTIDE SEQUENCE [LARGE SCALE GENOMIC DNA]</scope>
    <source>
        <strain evidence="2 3">ATCC 38327</strain>
    </source>
</reference>
<gene>
    <name evidence="2" type="ORF">AMAG_15110</name>
</gene>
<dbReference type="STRING" id="578462.A0A0L0T5R4"/>
<organism evidence="2 3">
    <name type="scientific">Allomyces macrogynus (strain ATCC 38327)</name>
    <name type="common">Allomyces javanicus var. macrogynus</name>
    <dbReference type="NCBI Taxonomy" id="578462"/>
    <lineage>
        <taxon>Eukaryota</taxon>
        <taxon>Fungi</taxon>
        <taxon>Fungi incertae sedis</taxon>
        <taxon>Blastocladiomycota</taxon>
        <taxon>Blastocladiomycetes</taxon>
        <taxon>Blastocladiales</taxon>
        <taxon>Blastocladiaceae</taxon>
        <taxon>Allomyces</taxon>
    </lineage>
</organism>
<name>A0A0L0T5R4_ALLM3</name>
<dbReference type="GO" id="GO:0033328">
    <property type="term" value="F:peroxisome membrane targeting sequence binding"/>
    <property type="evidence" value="ECO:0007669"/>
    <property type="project" value="TreeGrafter"/>
</dbReference>
<dbReference type="AlphaFoldDB" id="A0A0L0T5R4"/>
<reference evidence="3" key="2">
    <citation type="submission" date="2009-11" db="EMBL/GenBank/DDBJ databases">
        <title>The Genome Sequence of Allomyces macrogynus strain ATCC 38327.</title>
        <authorList>
            <consortium name="The Broad Institute Genome Sequencing Platform"/>
            <person name="Russ C."/>
            <person name="Cuomo C."/>
            <person name="Shea T."/>
            <person name="Young S.K."/>
            <person name="Zeng Q."/>
            <person name="Koehrsen M."/>
            <person name="Haas B."/>
            <person name="Borodovsky M."/>
            <person name="Guigo R."/>
            <person name="Alvarado L."/>
            <person name="Berlin A."/>
            <person name="Borenstein D."/>
            <person name="Chen Z."/>
            <person name="Engels R."/>
            <person name="Freedman E."/>
            <person name="Gellesch M."/>
            <person name="Goldberg J."/>
            <person name="Griggs A."/>
            <person name="Gujja S."/>
            <person name="Heiman D."/>
            <person name="Hepburn T."/>
            <person name="Howarth C."/>
            <person name="Jen D."/>
            <person name="Larson L."/>
            <person name="Lewis B."/>
            <person name="Mehta T."/>
            <person name="Park D."/>
            <person name="Pearson M."/>
            <person name="Roberts A."/>
            <person name="Saif S."/>
            <person name="Shenoy N."/>
            <person name="Sisk P."/>
            <person name="Stolte C."/>
            <person name="Sykes S."/>
            <person name="Walk T."/>
            <person name="White J."/>
            <person name="Yandava C."/>
            <person name="Burger G."/>
            <person name="Gray M.W."/>
            <person name="Holland P.W.H."/>
            <person name="King N."/>
            <person name="Lang F.B.F."/>
            <person name="Roger A.J."/>
            <person name="Ruiz-Trillo I."/>
            <person name="Lander E."/>
            <person name="Nusbaum C."/>
        </authorList>
    </citation>
    <scope>NUCLEOTIDE SEQUENCE [LARGE SCALE GENOMIC DNA]</scope>
    <source>
        <strain evidence="3">ATCC 38327</strain>
    </source>
</reference>
<feature type="region of interest" description="Disordered" evidence="1">
    <location>
        <begin position="50"/>
        <end position="97"/>
    </location>
</feature>
<dbReference type="GO" id="GO:0045046">
    <property type="term" value="P:protein import into peroxisome membrane"/>
    <property type="evidence" value="ECO:0007669"/>
    <property type="project" value="TreeGrafter"/>
</dbReference>
<feature type="region of interest" description="Disordered" evidence="1">
    <location>
        <begin position="1"/>
        <end position="37"/>
    </location>
</feature>
<dbReference type="PANTHER" id="PTHR12774">
    <property type="entry name" value="PEROXISOMAL BIOGENESIS FACTOR 19"/>
    <property type="match status" value="1"/>
</dbReference>
<evidence type="ECO:0000313" key="3">
    <source>
        <dbReference type="Proteomes" id="UP000054350"/>
    </source>
</evidence>
<dbReference type="VEuPathDB" id="FungiDB:AMAG_15110"/>
<feature type="compositionally biased region" description="Basic and acidic residues" evidence="1">
    <location>
        <begin position="225"/>
        <end position="234"/>
    </location>
</feature>
<accession>A0A0L0T5R4</accession>
<dbReference type="Gene3D" id="1.20.120.900">
    <property type="entry name" value="Pex19, mPTS binding domain"/>
    <property type="match status" value="1"/>
</dbReference>
<dbReference type="GO" id="GO:0005778">
    <property type="term" value="C:peroxisomal membrane"/>
    <property type="evidence" value="ECO:0007669"/>
    <property type="project" value="TreeGrafter"/>
</dbReference>
<feature type="region of interest" description="Disordered" evidence="1">
    <location>
        <begin position="367"/>
        <end position="393"/>
    </location>
</feature>
<dbReference type="InterPro" id="IPR038322">
    <property type="entry name" value="Pex19_C_sf"/>
</dbReference>
<feature type="compositionally biased region" description="Low complexity" evidence="1">
    <location>
        <begin position="198"/>
        <end position="212"/>
    </location>
</feature>
<dbReference type="PANTHER" id="PTHR12774:SF2">
    <property type="entry name" value="PEROXISOMAL BIOGENESIS FACTOR 19"/>
    <property type="match status" value="1"/>
</dbReference>
<keyword evidence="3" id="KW-1185">Reference proteome</keyword>
<evidence type="ECO:0000256" key="1">
    <source>
        <dbReference type="SAM" id="MobiDB-lite"/>
    </source>
</evidence>
<proteinExistence type="predicted"/>
<dbReference type="Proteomes" id="UP000054350">
    <property type="component" value="Unassembled WGS sequence"/>
</dbReference>
<dbReference type="Pfam" id="PF04614">
    <property type="entry name" value="Pex19"/>
    <property type="match status" value="1"/>
</dbReference>
<dbReference type="EMBL" id="GG745364">
    <property type="protein sequence ID" value="KNE70133.1"/>
    <property type="molecule type" value="Genomic_DNA"/>
</dbReference>
<evidence type="ECO:0008006" key="4">
    <source>
        <dbReference type="Google" id="ProtNLM"/>
    </source>
</evidence>
<feature type="region of interest" description="Disordered" evidence="1">
    <location>
        <begin position="225"/>
        <end position="247"/>
    </location>
</feature>
<feature type="region of interest" description="Disordered" evidence="1">
    <location>
        <begin position="198"/>
        <end position="217"/>
    </location>
</feature>
<protein>
    <recommendedName>
        <fullName evidence="4">Pex19 protein</fullName>
    </recommendedName>
</protein>